<proteinExistence type="predicted"/>
<dbReference type="InterPro" id="IPR025157">
    <property type="entry name" value="Hemagglutinin_rpt"/>
</dbReference>
<evidence type="ECO:0000256" key="1">
    <source>
        <dbReference type="SAM" id="MobiDB-lite"/>
    </source>
</evidence>
<name>A0AB38YVS3_9GAMM</name>
<protein>
    <submittedName>
        <fullName evidence="2">Hemagglutinin repeat-containing protein</fullName>
    </submittedName>
</protein>
<evidence type="ECO:0000313" key="2">
    <source>
        <dbReference type="EMBL" id="WND05563.1"/>
    </source>
</evidence>
<dbReference type="Pfam" id="PF13332">
    <property type="entry name" value="Fil_haemagg_2"/>
    <property type="match status" value="1"/>
</dbReference>
<feature type="compositionally biased region" description="Polar residues" evidence="1">
    <location>
        <begin position="20"/>
        <end position="29"/>
    </location>
</feature>
<dbReference type="AlphaFoldDB" id="A0AB38YVS3"/>
<dbReference type="EMBL" id="CP134206">
    <property type="protein sequence ID" value="WND05563.1"/>
    <property type="molecule type" value="Genomic_DNA"/>
</dbReference>
<accession>A0AB38YVS3</accession>
<reference evidence="2" key="1">
    <citation type="submission" date="2023-09" db="EMBL/GenBank/DDBJ databases">
        <title>Acinetobacter soli.</title>
        <authorList>
            <person name="Kim B."/>
            <person name="Kim D."/>
            <person name="Park D."/>
        </authorList>
    </citation>
    <scope>NUCLEOTIDE SEQUENCE</scope>
    <source>
        <strain evidence="2">2023.05</strain>
    </source>
</reference>
<sequence>MLDCFRLVGVRRHTARSAKQRQYSSSTTNRTEESKNQSKGWNVGIAASYGPQRGAAGVTTGGNVGKGKSSGSETSYLTSQVGSEDSQTIIQSGNTTNIIGGQVQGKGVQVDAKELNIESLQNTANYNSTQQNIEGQVTVGIGTGVSASHNDIRQIHPVLYNILKENWDLYIDIVEGIPESWQIFLEKLQEFDKEKG</sequence>
<feature type="region of interest" description="Disordered" evidence="1">
    <location>
        <begin position="15"/>
        <end position="80"/>
    </location>
</feature>
<organism evidence="2 3">
    <name type="scientific">Acinetobacter soli</name>
    <dbReference type="NCBI Taxonomy" id="487316"/>
    <lineage>
        <taxon>Bacteria</taxon>
        <taxon>Pseudomonadati</taxon>
        <taxon>Pseudomonadota</taxon>
        <taxon>Gammaproteobacteria</taxon>
        <taxon>Moraxellales</taxon>
        <taxon>Moraxellaceae</taxon>
        <taxon>Acinetobacter</taxon>
    </lineage>
</organism>
<dbReference type="GO" id="GO:0003824">
    <property type="term" value="F:catalytic activity"/>
    <property type="evidence" value="ECO:0007669"/>
    <property type="project" value="UniProtKB-ARBA"/>
</dbReference>
<evidence type="ECO:0000313" key="3">
    <source>
        <dbReference type="Proteomes" id="UP001256400"/>
    </source>
</evidence>
<gene>
    <name evidence="2" type="ORF">RHP80_15520</name>
</gene>
<dbReference type="Proteomes" id="UP001256400">
    <property type="component" value="Chromosome"/>
</dbReference>